<gene>
    <name evidence="3" type="ORF">L873DRAFT_1771080</name>
</gene>
<dbReference type="InterPro" id="IPR014752">
    <property type="entry name" value="Arrestin-like_C"/>
</dbReference>
<evidence type="ECO:0000313" key="3">
    <source>
        <dbReference type="EMBL" id="RPA97546.1"/>
    </source>
</evidence>
<evidence type="ECO:0000313" key="4">
    <source>
        <dbReference type="Proteomes" id="UP000276215"/>
    </source>
</evidence>
<feature type="compositionally biased region" description="Acidic residues" evidence="1">
    <location>
        <begin position="430"/>
        <end position="443"/>
    </location>
</feature>
<reference evidence="3 4" key="1">
    <citation type="journal article" date="2018" name="Nat. Ecol. Evol.">
        <title>Pezizomycetes genomes reveal the molecular basis of ectomycorrhizal truffle lifestyle.</title>
        <authorList>
            <person name="Murat C."/>
            <person name="Payen T."/>
            <person name="Noel B."/>
            <person name="Kuo A."/>
            <person name="Morin E."/>
            <person name="Chen J."/>
            <person name="Kohler A."/>
            <person name="Krizsan K."/>
            <person name="Balestrini R."/>
            <person name="Da Silva C."/>
            <person name="Montanini B."/>
            <person name="Hainaut M."/>
            <person name="Levati E."/>
            <person name="Barry K.W."/>
            <person name="Belfiori B."/>
            <person name="Cichocki N."/>
            <person name="Clum A."/>
            <person name="Dockter R.B."/>
            <person name="Fauchery L."/>
            <person name="Guy J."/>
            <person name="Iotti M."/>
            <person name="Le Tacon F."/>
            <person name="Lindquist E.A."/>
            <person name="Lipzen A."/>
            <person name="Malagnac F."/>
            <person name="Mello A."/>
            <person name="Molinier V."/>
            <person name="Miyauchi S."/>
            <person name="Poulain J."/>
            <person name="Riccioni C."/>
            <person name="Rubini A."/>
            <person name="Sitrit Y."/>
            <person name="Splivallo R."/>
            <person name="Traeger S."/>
            <person name="Wang M."/>
            <person name="Zifcakova L."/>
            <person name="Wipf D."/>
            <person name="Zambonelli A."/>
            <person name="Paolocci F."/>
            <person name="Nowrousian M."/>
            <person name="Ottonello S."/>
            <person name="Baldrian P."/>
            <person name="Spatafora J.W."/>
            <person name="Henrissat B."/>
            <person name="Nagy L.G."/>
            <person name="Aury J.M."/>
            <person name="Wincker P."/>
            <person name="Grigoriev I.V."/>
            <person name="Bonfante P."/>
            <person name="Martin F.M."/>
        </authorList>
    </citation>
    <scope>NUCLEOTIDE SEQUENCE [LARGE SCALE GENOMIC DNA]</scope>
    <source>
        <strain evidence="3 4">120613-1</strain>
    </source>
</reference>
<dbReference type="Gene3D" id="2.60.40.640">
    <property type="match status" value="1"/>
</dbReference>
<dbReference type="AlphaFoldDB" id="A0A3N4JH02"/>
<feature type="domain" description="Arrestin-like N-terminal" evidence="2">
    <location>
        <begin position="45"/>
        <end position="144"/>
    </location>
</feature>
<feature type="region of interest" description="Disordered" evidence="1">
    <location>
        <begin position="428"/>
        <end position="477"/>
    </location>
</feature>
<name>A0A3N4JH02_9PEZI</name>
<dbReference type="InterPro" id="IPR011021">
    <property type="entry name" value="Arrestin-like_N"/>
</dbReference>
<dbReference type="PANTHER" id="PTHR31904">
    <property type="entry name" value="BYPASS OF STOP CODON PROTEIN 5-RELATED"/>
    <property type="match status" value="1"/>
</dbReference>
<feature type="region of interest" description="Disordered" evidence="1">
    <location>
        <begin position="146"/>
        <end position="170"/>
    </location>
</feature>
<dbReference type="EMBL" id="ML120403">
    <property type="protein sequence ID" value="RPA97546.1"/>
    <property type="molecule type" value="Genomic_DNA"/>
</dbReference>
<dbReference type="STRING" id="1336337.A0A3N4JH02"/>
<evidence type="ECO:0000256" key="1">
    <source>
        <dbReference type="SAM" id="MobiDB-lite"/>
    </source>
</evidence>
<dbReference type="InterPro" id="IPR039634">
    <property type="entry name" value="Bul1-like"/>
</dbReference>
<accession>A0A3N4JH02</accession>
<dbReference type="Pfam" id="PF00339">
    <property type="entry name" value="Arrestin_N"/>
    <property type="match status" value="1"/>
</dbReference>
<proteinExistence type="predicted"/>
<dbReference type="Proteomes" id="UP000276215">
    <property type="component" value="Unassembled WGS sequence"/>
</dbReference>
<sequence>MPSSISTHASTLSTLFSNPHFASPFTKPQTTISINGDNALSAYRTQATYTTNSRITGTVEVLSTHGEVRFDEVIITFDGVMKTWLDRMGPAPASSGRTYAEKTFLKLTQPINQAHLPIPRILAKGKTYTFPFEFVIPARLLPSACTHSRSPMESGGEDENEHLHLPPSSGDPILPDAHGALVDDSTPDMLKISYAVNARVIRRRESDNKALLLSSCVRKLRVLPHFEDAPPVHFSAAAAGSGKGEWVFSKEKDLKKSLFKPRFGCIRISAGQPGALRLVDPNGAGYPPGTTLPLSLIYTPTTTTSTSPPPPPPPPPKLTTITTKLCTTTTFSTTPLPHSTGSPGATAAAGSYSTTQTLATRCISATPWRNNTTTLTIPISPPKAAHLLPSFTTCLGARRYLLEVIVGAQGCSGISLKLPLQVSFPAPALPEDDDDDDGGEGVEEFFTPRSIAPPPATGEEEEGQLPPHMRRPANLPPPAGLPAYLFPPVGGGVEDGVVGIPPPVGISPGCG</sequence>
<protein>
    <recommendedName>
        <fullName evidence="2">Arrestin-like N-terminal domain-containing protein</fullName>
    </recommendedName>
</protein>
<dbReference type="PANTHER" id="PTHR31904:SF1">
    <property type="entry name" value="BYPASS OF STOP CODON PROTEIN 5-RELATED"/>
    <property type="match status" value="1"/>
</dbReference>
<organism evidence="3 4">
    <name type="scientific">Choiromyces venosus 120613-1</name>
    <dbReference type="NCBI Taxonomy" id="1336337"/>
    <lineage>
        <taxon>Eukaryota</taxon>
        <taxon>Fungi</taxon>
        <taxon>Dikarya</taxon>
        <taxon>Ascomycota</taxon>
        <taxon>Pezizomycotina</taxon>
        <taxon>Pezizomycetes</taxon>
        <taxon>Pezizales</taxon>
        <taxon>Tuberaceae</taxon>
        <taxon>Choiromyces</taxon>
    </lineage>
</organism>
<evidence type="ECO:0000259" key="2">
    <source>
        <dbReference type="Pfam" id="PF00339"/>
    </source>
</evidence>
<keyword evidence="4" id="KW-1185">Reference proteome</keyword>
<dbReference type="OrthoDB" id="2283785at2759"/>